<sequence length="207" mass="23561">MVQAKIIQPLAEYLTFEEFVQQKPSEGLWELHDGVLVEMAQPKGKHEIVVSFVSGNLTLEFKRLNLPFGIPSKALIKSASNEAAYLPDILLLNLENLENEPYWDDYSTVTLAKSIPLVIEVVSTNWRDDYYKKYGEYSGIGIPEYWILDYLGLGGKEFTGNPKQPTVTVCLLDNESEYIKKTYREDDVIESKLFPELKLTANEVFGV</sequence>
<organism evidence="2 3">
    <name type="scientific">Calothrix parasitica NIES-267</name>
    <dbReference type="NCBI Taxonomy" id="1973488"/>
    <lineage>
        <taxon>Bacteria</taxon>
        <taxon>Bacillati</taxon>
        <taxon>Cyanobacteriota</taxon>
        <taxon>Cyanophyceae</taxon>
        <taxon>Nostocales</taxon>
        <taxon>Calotrichaceae</taxon>
        <taxon>Calothrix</taxon>
    </lineage>
</organism>
<dbReference type="AlphaFoldDB" id="A0A1Z4LNX9"/>
<dbReference type="Proteomes" id="UP000218418">
    <property type="component" value="Chromosome"/>
</dbReference>
<dbReference type="InterPro" id="IPR012296">
    <property type="entry name" value="Nuclease_put_TT1808"/>
</dbReference>
<dbReference type="Gene3D" id="3.90.1570.10">
    <property type="entry name" value="tt1808, chain A"/>
    <property type="match status" value="1"/>
</dbReference>
<evidence type="ECO:0000259" key="1">
    <source>
        <dbReference type="Pfam" id="PF05685"/>
    </source>
</evidence>
<accession>A0A1Z4LNX9</accession>
<dbReference type="InterPro" id="IPR011335">
    <property type="entry name" value="Restrct_endonuc-II-like"/>
</dbReference>
<name>A0A1Z4LNX9_9CYAN</name>
<dbReference type="PANTHER" id="PTHR34107">
    <property type="entry name" value="SLL0198 PROTEIN-RELATED"/>
    <property type="match status" value="1"/>
</dbReference>
<dbReference type="SUPFAM" id="SSF52980">
    <property type="entry name" value="Restriction endonuclease-like"/>
    <property type="match status" value="1"/>
</dbReference>
<dbReference type="CDD" id="cd06260">
    <property type="entry name" value="DUF820-like"/>
    <property type="match status" value="1"/>
</dbReference>
<reference evidence="2 3" key="1">
    <citation type="submission" date="2017-06" db="EMBL/GenBank/DDBJ databases">
        <title>Genome sequencing of cyanobaciteial culture collection at National Institute for Environmental Studies (NIES).</title>
        <authorList>
            <person name="Hirose Y."/>
            <person name="Shimura Y."/>
            <person name="Fujisawa T."/>
            <person name="Nakamura Y."/>
            <person name="Kawachi M."/>
        </authorList>
    </citation>
    <scope>NUCLEOTIDE SEQUENCE [LARGE SCALE GENOMIC DNA]</scope>
    <source>
        <strain evidence="2 3">NIES-267</strain>
    </source>
</reference>
<dbReference type="EMBL" id="AP018227">
    <property type="protein sequence ID" value="BAY82874.1"/>
    <property type="molecule type" value="Genomic_DNA"/>
</dbReference>
<dbReference type="PANTHER" id="PTHR34107:SF2">
    <property type="entry name" value="SLL0888 PROTEIN"/>
    <property type="match status" value="1"/>
</dbReference>
<evidence type="ECO:0000313" key="2">
    <source>
        <dbReference type="EMBL" id="BAY82874.1"/>
    </source>
</evidence>
<keyword evidence="3" id="KW-1185">Reference proteome</keyword>
<evidence type="ECO:0000313" key="3">
    <source>
        <dbReference type="Proteomes" id="UP000218418"/>
    </source>
</evidence>
<feature type="domain" description="Putative restriction endonuclease" evidence="1">
    <location>
        <begin position="16"/>
        <end position="201"/>
    </location>
</feature>
<dbReference type="OrthoDB" id="428427at2"/>
<dbReference type="Pfam" id="PF05685">
    <property type="entry name" value="Uma2"/>
    <property type="match status" value="1"/>
</dbReference>
<dbReference type="InterPro" id="IPR008538">
    <property type="entry name" value="Uma2"/>
</dbReference>
<protein>
    <recommendedName>
        <fullName evidence="1">Putative restriction endonuclease domain-containing protein</fullName>
    </recommendedName>
</protein>
<proteinExistence type="predicted"/>
<gene>
    <name evidence="2" type="ORF">NIES267_23590</name>
</gene>